<dbReference type="SUPFAM" id="SSF55785">
    <property type="entry name" value="PYP-like sensor domain (PAS domain)"/>
    <property type="match status" value="1"/>
</dbReference>
<dbReference type="SMART" id="SM00387">
    <property type="entry name" value="HATPase_c"/>
    <property type="match status" value="1"/>
</dbReference>
<evidence type="ECO:0000256" key="8">
    <source>
        <dbReference type="ARBA" id="ARBA00022991"/>
    </source>
</evidence>
<dbReference type="Gene3D" id="3.30.450.40">
    <property type="match status" value="1"/>
</dbReference>
<dbReference type="InterPro" id="IPR005467">
    <property type="entry name" value="His_kinase_dom"/>
</dbReference>
<feature type="domain" description="Phytochrome chromophore attachment site" evidence="10">
    <location>
        <begin position="145"/>
        <end position="302"/>
    </location>
</feature>
<dbReference type="InterPro" id="IPR003018">
    <property type="entry name" value="GAF"/>
</dbReference>
<evidence type="ECO:0000256" key="6">
    <source>
        <dbReference type="ARBA" id="ARBA00022679"/>
    </source>
</evidence>
<dbReference type="Gene3D" id="3.30.450.20">
    <property type="entry name" value="PAS domain"/>
    <property type="match status" value="1"/>
</dbReference>
<dbReference type="PROSITE" id="PS50046">
    <property type="entry name" value="PHYTOCHROME_2"/>
    <property type="match status" value="1"/>
</dbReference>
<reference evidence="12 13" key="1">
    <citation type="submission" date="2021-05" db="EMBL/GenBank/DDBJ databases">
        <title>A Polyphasic approach of four new species of the genus Ohtaekwangia: Ohtaekwangia histidinii sp. nov., Ohtaekwangia cretensis sp. nov., Ohtaekwangia indiensis sp. nov., Ohtaekwangia reichenbachii sp. nov. from diverse environment.</title>
        <authorList>
            <person name="Octaviana S."/>
        </authorList>
    </citation>
    <scope>NUCLEOTIDE SEQUENCE [LARGE SCALE GENOMIC DNA]</scope>
    <source>
        <strain evidence="12 13">PWU20</strain>
    </source>
</reference>
<dbReference type="Pfam" id="PF08446">
    <property type="entry name" value="PAS_2"/>
    <property type="match status" value="1"/>
</dbReference>
<dbReference type="SMART" id="SM00388">
    <property type="entry name" value="HisKA"/>
    <property type="match status" value="1"/>
</dbReference>
<sequence>MTLKDIVNKDVTHITTCESEPIHIPGSIQPHGVLLVADTNDYIIRYCSANTADIFRLTPEKMLNKSLESVLGHEWQTLLTCFNNNPLQSYPCSFLIHEKKYDIIYRYIDNLVLLEIEPSVDADEERHQLFERSFNFMTAAERATNLRDLCQRVAYHIQQLTGYDRVMIYRFDREYNGEVYAESKRDDLEPFLGLHYPHTDIPAQARVLYVRNLVRMIPDVNYNPVPIVTFNNSSASDVDLSDVGLRSVSPIHIQYLKNMGVHATLTISLLQDERLWGLIACHHYSPKKLPYEKRVSALLQSKFLASQIKVRQVAEEYNVNIVVEAHLQQLLNKINIDEEFALKFEQFNSLLAVANASGAVILYNGKLFEQGIVPPSEKTLALIEWIDKNISSVQFATSALHTRYPDAKSISRYASGILFHALGKVKESCIIWFREEVERTVNWAGNPNEAVLRKATNELAPRSSFALWKEKVRYQSHEWRPSEVNAASRFATTLQNYFHLIHVRQEEQRHRLLNERLQKANQELSNINWITSHDLKEPLRKIRLFTDKIMNEEIDSLSNQLRNSIERIQKSAERMQNLVDDILTYSLMENKEGYFQIVDLQATLNEVLENLHEEFSDKKARLQLISLPGNVRAIPHQMNQLFTNLIANSLKFTKPNVLPVVSVSFTTLRGSDEKDVALIHNVDYFKISLQDNGIGFDPAYSQRLFDIFYRLHHKDEYAGTGIGLAICKKIMENHEGAIVAHGMPGEGAKFDIYLPVG</sequence>
<evidence type="ECO:0000256" key="3">
    <source>
        <dbReference type="ARBA" id="ARBA00012438"/>
    </source>
</evidence>
<name>A0ABS5VSW8_9BACT</name>
<dbReference type="InterPro" id="IPR029016">
    <property type="entry name" value="GAF-like_dom_sf"/>
</dbReference>
<dbReference type="SMART" id="SM00065">
    <property type="entry name" value="GAF"/>
    <property type="match status" value="1"/>
</dbReference>
<dbReference type="EC" id="2.7.13.3" evidence="3"/>
<dbReference type="InterPro" id="IPR013515">
    <property type="entry name" value="Phytochrome_cen-reg"/>
</dbReference>
<evidence type="ECO:0000256" key="5">
    <source>
        <dbReference type="ARBA" id="ARBA00022606"/>
    </source>
</evidence>
<keyword evidence="5" id="KW-0716">Sensory transduction</keyword>
<evidence type="ECO:0000256" key="9">
    <source>
        <dbReference type="ARBA" id="ARBA00023170"/>
    </source>
</evidence>
<dbReference type="Pfam" id="PF00360">
    <property type="entry name" value="PHY"/>
    <property type="match status" value="1"/>
</dbReference>
<dbReference type="InterPro" id="IPR016132">
    <property type="entry name" value="Phyto_chromo_attachment"/>
</dbReference>
<dbReference type="InterPro" id="IPR003594">
    <property type="entry name" value="HATPase_dom"/>
</dbReference>
<evidence type="ECO:0000259" key="10">
    <source>
        <dbReference type="PROSITE" id="PS50046"/>
    </source>
</evidence>
<evidence type="ECO:0000256" key="7">
    <source>
        <dbReference type="ARBA" id="ARBA00022777"/>
    </source>
</evidence>
<dbReference type="InterPro" id="IPR036097">
    <property type="entry name" value="HisK_dim/P_sf"/>
</dbReference>
<protein>
    <recommendedName>
        <fullName evidence="3">histidine kinase</fullName>
        <ecNumber evidence="3">2.7.13.3</ecNumber>
    </recommendedName>
</protein>
<gene>
    <name evidence="12" type="ORF">KK060_14530</name>
</gene>
<dbReference type="Gene3D" id="3.30.450.270">
    <property type="match status" value="1"/>
</dbReference>
<dbReference type="Pfam" id="PF02518">
    <property type="entry name" value="HATPase_c"/>
    <property type="match status" value="1"/>
</dbReference>
<comment type="catalytic activity">
    <reaction evidence="1">
        <text>ATP + protein L-histidine = ADP + protein N-phospho-L-histidine.</text>
        <dbReference type="EC" id="2.7.13.3"/>
    </reaction>
</comment>
<dbReference type="InterPro" id="IPR036890">
    <property type="entry name" value="HATPase_C_sf"/>
</dbReference>
<feature type="domain" description="Histidine kinase" evidence="11">
    <location>
        <begin position="530"/>
        <end position="757"/>
    </location>
</feature>
<dbReference type="SUPFAM" id="SSF55874">
    <property type="entry name" value="ATPase domain of HSP90 chaperone/DNA topoisomerase II/histidine kinase"/>
    <property type="match status" value="1"/>
</dbReference>
<evidence type="ECO:0000313" key="13">
    <source>
        <dbReference type="Proteomes" id="UP000772618"/>
    </source>
</evidence>
<keyword evidence="8" id="KW-0157">Chromophore</keyword>
<accession>A0ABS5VSW8</accession>
<dbReference type="SUPFAM" id="SSF55781">
    <property type="entry name" value="GAF domain-like"/>
    <property type="match status" value="2"/>
</dbReference>
<keyword evidence="13" id="KW-1185">Reference proteome</keyword>
<dbReference type="Pfam" id="PF01590">
    <property type="entry name" value="GAF"/>
    <property type="match status" value="1"/>
</dbReference>
<dbReference type="InterPro" id="IPR001294">
    <property type="entry name" value="Phytochrome"/>
</dbReference>
<dbReference type="InterPro" id="IPR043150">
    <property type="entry name" value="Phytochrome_PHY_sf"/>
</dbReference>
<dbReference type="SUPFAM" id="SSF47384">
    <property type="entry name" value="Homodimeric domain of signal transducing histidine kinase"/>
    <property type="match status" value="1"/>
</dbReference>
<dbReference type="Gene3D" id="3.30.565.10">
    <property type="entry name" value="Histidine kinase-like ATPase, C-terminal domain"/>
    <property type="match status" value="1"/>
</dbReference>
<dbReference type="RefSeq" id="WP_254154468.1">
    <property type="nucleotide sequence ID" value="NZ_JAHESD010000032.1"/>
</dbReference>
<evidence type="ECO:0000259" key="11">
    <source>
        <dbReference type="PROSITE" id="PS50109"/>
    </source>
</evidence>
<dbReference type="PANTHER" id="PTHR42878">
    <property type="entry name" value="TWO-COMPONENT HISTIDINE KINASE"/>
    <property type="match status" value="1"/>
</dbReference>
<keyword evidence="7" id="KW-0418">Kinase</keyword>
<evidence type="ECO:0000256" key="4">
    <source>
        <dbReference type="ARBA" id="ARBA00022543"/>
    </source>
</evidence>
<keyword evidence="4" id="KW-0600">Photoreceptor protein</keyword>
<dbReference type="InterPro" id="IPR035965">
    <property type="entry name" value="PAS-like_dom_sf"/>
</dbReference>
<keyword evidence="9" id="KW-0675">Receptor</keyword>
<organism evidence="12 13">
    <name type="scientific">Chryseosolibacter indicus</name>
    <dbReference type="NCBI Taxonomy" id="2782351"/>
    <lineage>
        <taxon>Bacteria</taxon>
        <taxon>Pseudomonadati</taxon>
        <taxon>Bacteroidota</taxon>
        <taxon>Cytophagia</taxon>
        <taxon>Cytophagales</taxon>
        <taxon>Chryseotaleaceae</taxon>
        <taxon>Chryseosolibacter</taxon>
    </lineage>
</organism>
<dbReference type="Gene3D" id="1.10.287.130">
    <property type="match status" value="1"/>
</dbReference>
<dbReference type="PRINTS" id="PR01033">
    <property type="entry name" value="PHYTOCHROME"/>
</dbReference>
<proteinExistence type="inferred from homology"/>
<comment type="caution">
    <text evidence="12">The sequence shown here is derived from an EMBL/GenBank/DDBJ whole genome shotgun (WGS) entry which is preliminary data.</text>
</comment>
<dbReference type="InterPro" id="IPR013654">
    <property type="entry name" value="PAS_2"/>
</dbReference>
<dbReference type="CDD" id="cd00082">
    <property type="entry name" value="HisKA"/>
    <property type="match status" value="1"/>
</dbReference>
<comment type="similarity">
    <text evidence="2">In the N-terminal section; belongs to the phytochrome family.</text>
</comment>
<dbReference type="EMBL" id="JAHESD010000032">
    <property type="protein sequence ID" value="MBT1704507.1"/>
    <property type="molecule type" value="Genomic_DNA"/>
</dbReference>
<dbReference type="Proteomes" id="UP000772618">
    <property type="component" value="Unassembled WGS sequence"/>
</dbReference>
<evidence type="ECO:0000313" key="12">
    <source>
        <dbReference type="EMBL" id="MBT1704507.1"/>
    </source>
</evidence>
<dbReference type="Pfam" id="PF00512">
    <property type="entry name" value="HisKA"/>
    <property type="match status" value="1"/>
</dbReference>
<keyword evidence="6" id="KW-0808">Transferase</keyword>
<dbReference type="InterPro" id="IPR003661">
    <property type="entry name" value="HisK_dim/P_dom"/>
</dbReference>
<dbReference type="PROSITE" id="PS50109">
    <property type="entry name" value="HIS_KIN"/>
    <property type="match status" value="1"/>
</dbReference>
<evidence type="ECO:0000256" key="1">
    <source>
        <dbReference type="ARBA" id="ARBA00000085"/>
    </source>
</evidence>
<evidence type="ECO:0000256" key="2">
    <source>
        <dbReference type="ARBA" id="ARBA00006402"/>
    </source>
</evidence>
<dbReference type="InterPro" id="IPR050351">
    <property type="entry name" value="BphY/WalK/GraS-like"/>
</dbReference>
<dbReference type="PANTHER" id="PTHR42878:SF15">
    <property type="entry name" value="BACTERIOPHYTOCHROME"/>
    <property type="match status" value="1"/>
</dbReference>